<dbReference type="GeneID" id="9062343"/>
<dbReference type="GO" id="GO:0006508">
    <property type="term" value="P:proteolysis"/>
    <property type="evidence" value="ECO:0007669"/>
    <property type="project" value="InterPro"/>
</dbReference>
<dbReference type="SUPFAM" id="SSF54001">
    <property type="entry name" value="Cysteine proteinases"/>
    <property type="match status" value="1"/>
</dbReference>
<sequence>MYFRGCTSGSPRQSFKYVMAEGIVKNFSYPYEAKVGACKKPITTNVKQQCLKVRQLSRANA</sequence>
<dbReference type="InterPro" id="IPR000668">
    <property type="entry name" value="Peptidase_C1A_C"/>
</dbReference>
<protein>
    <recommendedName>
        <fullName evidence="1">Peptidase C1A papain C-terminal domain-containing protein</fullName>
    </recommendedName>
</protein>
<dbReference type="GO" id="GO:0008234">
    <property type="term" value="F:cysteine-type peptidase activity"/>
    <property type="evidence" value="ECO:0007669"/>
    <property type="project" value="InterPro"/>
</dbReference>
<dbReference type="InterPro" id="IPR038765">
    <property type="entry name" value="Papain-like_cys_pep_sf"/>
</dbReference>
<evidence type="ECO:0000259" key="1">
    <source>
        <dbReference type="Pfam" id="PF00112"/>
    </source>
</evidence>
<name>C5LX86_PERM5</name>
<dbReference type="AlphaFoldDB" id="C5LX86"/>
<accession>C5LX86</accession>
<evidence type="ECO:0000313" key="3">
    <source>
        <dbReference type="Proteomes" id="UP000007800"/>
    </source>
</evidence>
<proteinExistence type="predicted"/>
<dbReference type="Pfam" id="PF00112">
    <property type="entry name" value="Peptidase_C1"/>
    <property type="match status" value="1"/>
</dbReference>
<dbReference type="EMBL" id="GG686414">
    <property type="protein sequence ID" value="EEQ98635.1"/>
    <property type="molecule type" value="Genomic_DNA"/>
</dbReference>
<organism evidence="3">
    <name type="scientific">Perkinsus marinus (strain ATCC 50983 / TXsc)</name>
    <dbReference type="NCBI Taxonomy" id="423536"/>
    <lineage>
        <taxon>Eukaryota</taxon>
        <taxon>Sar</taxon>
        <taxon>Alveolata</taxon>
        <taxon>Perkinsozoa</taxon>
        <taxon>Perkinsea</taxon>
        <taxon>Perkinsida</taxon>
        <taxon>Perkinsidae</taxon>
        <taxon>Perkinsus</taxon>
    </lineage>
</organism>
<dbReference type="Gene3D" id="3.90.70.10">
    <property type="entry name" value="Cysteine proteinases"/>
    <property type="match status" value="1"/>
</dbReference>
<feature type="domain" description="Peptidase C1A papain C-terminal" evidence="1">
    <location>
        <begin position="4"/>
        <end position="54"/>
    </location>
</feature>
<dbReference type="Proteomes" id="UP000007800">
    <property type="component" value="Unassembled WGS sequence"/>
</dbReference>
<dbReference type="RefSeq" id="XP_002765918.1">
    <property type="nucleotide sequence ID" value="XM_002765872.1"/>
</dbReference>
<dbReference type="InParanoid" id="C5LX86"/>
<evidence type="ECO:0000313" key="2">
    <source>
        <dbReference type="EMBL" id="EEQ98635.1"/>
    </source>
</evidence>
<gene>
    <name evidence="2" type="ORF">Pmar_PMAR016869</name>
</gene>
<reference evidence="2 3" key="1">
    <citation type="submission" date="2008-07" db="EMBL/GenBank/DDBJ databases">
        <authorList>
            <person name="El-Sayed N."/>
            <person name="Caler E."/>
            <person name="Inman J."/>
            <person name="Amedeo P."/>
            <person name="Hass B."/>
            <person name="Wortman J."/>
        </authorList>
    </citation>
    <scope>NUCLEOTIDE SEQUENCE [LARGE SCALE GENOMIC DNA]</scope>
    <source>
        <strain evidence="3">ATCC 50983 / TXsc</strain>
    </source>
</reference>
<keyword evidence="3" id="KW-1185">Reference proteome</keyword>